<gene>
    <name evidence="1" type="ORF">CUJ83_11070</name>
</gene>
<evidence type="ECO:0000313" key="1">
    <source>
        <dbReference type="EMBL" id="MCD1295540.1"/>
    </source>
</evidence>
<dbReference type="EMBL" id="PGCK01000009">
    <property type="protein sequence ID" value="MCD1295540.1"/>
    <property type="molecule type" value="Genomic_DNA"/>
</dbReference>
<name>A0AAP2RG71_9EURY</name>
<accession>A0AAP2RG71</accession>
<proteinExistence type="predicted"/>
<reference evidence="1 2" key="1">
    <citation type="submission" date="2017-11" db="EMBL/GenBank/DDBJ databases">
        <title>Isolation and Characterization of Family Methanocellaceae Species from Potential Methane Hydrate Area Offshore Southwestern Taiwan.</title>
        <authorList>
            <person name="Zhang W.-L."/>
            <person name="Chen W.-C."/>
            <person name="Lai M.-C."/>
            <person name="Chen S.-C."/>
        </authorList>
    </citation>
    <scope>NUCLEOTIDE SEQUENCE [LARGE SCALE GENOMIC DNA]</scope>
    <source>
        <strain evidence="1 2">CWC-04</strain>
    </source>
</reference>
<sequence length="104" mass="10503">MLTMGDAVGVVVEFADGIVLTEGIGVDPGSVVTEGPGVAEASGSLASTFVWIGIDTSCLGENNDKIPCTVAELIISDLVPGFAYTIAPETATNIKTTAMAAKNN</sequence>
<dbReference type="Proteomes" id="UP001320159">
    <property type="component" value="Unassembled WGS sequence"/>
</dbReference>
<protein>
    <submittedName>
        <fullName evidence="1">Uncharacterized protein</fullName>
    </submittedName>
</protein>
<evidence type="ECO:0000313" key="2">
    <source>
        <dbReference type="Proteomes" id="UP001320159"/>
    </source>
</evidence>
<organism evidence="1 2">
    <name type="scientific">Methanooceanicella nereidis</name>
    <dbReference type="NCBI Taxonomy" id="2052831"/>
    <lineage>
        <taxon>Archaea</taxon>
        <taxon>Methanobacteriati</taxon>
        <taxon>Methanobacteriota</taxon>
        <taxon>Stenosarchaea group</taxon>
        <taxon>Methanomicrobia</taxon>
        <taxon>Methanocellales</taxon>
        <taxon>Methanocellaceae</taxon>
        <taxon>Methanooceanicella</taxon>
    </lineage>
</organism>
<comment type="caution">
    <text evidence="1">The sequence shown here is derived from an EMBL/GenBank/DDBJ whole genome shotgun (WGS) entry which is preliminary data.</text>
</comment>
<keyword evidence="2" id="KW-1185">Reference proteome</keyword>
<dbReference type="AlphaFoldDB" id="A0AAP2RG71"/>